<evidence type="ECO:0000313" key="2">
    <source>
        <dbReference type="EMBL" id="MFC7669869.1"/>
    </source>
</evidence>
<name>A0ABW2UC07_9BACT</name>
<dbReference type="Proteomes" id="UP001596513">
    <property type="component" value="Unassembled WGS sequence"/>
</dbReference>
<protein>
    <recommendedName>
        <fullName evidence="4">T9SS type A sorting domain-containing protein</fullName>
    </recommendedName>
</protein>
<keyword evidence="3" id="KW-1185">Reference proteome</keyword>
<organism evidence="2 3">
    <name type="scientific">Hymenobacter humi</name>
    <dbReference type="NCBI Taxonomy" id="1411620"/>
    <lineage>
        <taxon>Bacteria</taxon>
        <taxon>Pseudomonadati</taxon>
        <taxon>Bacteroidota</taxon>
        <taxon>Cytophagia</taxon>
        <taxon>Cytophagales</taxon>
        <taxon>Hymenobacteraceae</taxon>
        <taxon>Hymenobacter</taxon>
    </lineage>
</organism>
<dbReference type="EMBL" id="JBHTEK010000001">
    <property type="protein sequence ID" value="MFC7669869.1"/>
    <property type="molecule type" value="Genomic_DNA"/>
</dbReference>
<gene>
    <name evidence="2" type="ORF">ACFQT0_22755</name>
</gene>
<evidence type="ECO:0000256" key="1">
    <source>
        <dbReference type="SAM" id="MobiDB-lite"/>
    </source>
</evidence>
<accession>A0ABW2UC07</accession>
<dbReference type="RefSeq" id="WP_380205341.1">
    <property type="nucleotide sequence ID" value="NZ_JBHTEK010000001.1"/>
</dbReference>
<reference evidence="3" key="1">
    <citation type="journal article" date="2019" name="Int. J. Syst. Evol. Microbiol.">
        <title>The Global Catalogue of Microorganisms (GCM) 10K type strain sequencing project: providing services to taxonomists for standard genome sequencing and annotation.</title>
        <authorList>
            <consortium name="The Broad Institute Genomics Platform"/>
            <consortium name="The Broad Institute Genome Sequencing Center for Infectious Disease"/>
            <person name="Wu L."/>
            <person name="Ma J."/>
        </authorList>
    </citation>
    <scope>NUCLEOTIDE SEQUENCE [LARGE SCALE GENOMIC DNA]</scope>
    <source>
        <strain evidence="3">JCM 19635</strain>
    </source>
</reference>
<proteinExistence type="predicted"/>
<sequence length="123" mass="12780">MSLAANATAGGRYALVFSTQARGVLAQAPAALARLASVYPNPARGAATLLVPASLRANQPTDVTVVDNVGRVVLRRTLAAGAAETLERHSRAWLPASTPCWPAPLPGSSPNDSPSNNHERITF</sequence>
<comment type="caution">
    <text evidence="2">The sequence shown here is derived from an EMBL/GenBank/DDBJ whole genome shotgun (WGS) entry which is preliminary data.</text>
</comment>
<evidence type="ECO:0008006" key="4">
    <source>
        <dbReference type="Google" id="ProtNLM"/>
    </source>
</evidence>
<evidence type="ECO:0000313" key="3">
    <source>
        <dbReference type="Proteomes" id="UP001596513"/>
    </source>
</evidence>
<feature type="region of interest" description="Disordered" evidence="1">
    <location>
        <begin position="102"/>
        <end position="123"/>
    </location>
</feature>